<sequence length="78" mass="9390">MPQEEWKYQFGRMTRARYPELQEVHLLDGDSLWPTNERDIKKSPWPRYAEQLAAEGITLLDHEGKSWRPRLTTRKHRG</sequence>
<dbReference type="InParanoid" id="A0A165JVA1"/>
<keyword evidence="2" id="KW-1185">Reference proteome</keyword>
<dbReference type="Proteomes" id="UP000077266">
    <property type="component" value="Unassembled WGS sequence"/>
</dbReference>
<protein>
    <submittedName>
        <fullName evidence="1">Uncharacterized protein</fullName>
    </submittedName>
</protein>
<dbReference type="OrthoDB" id="3048343at2759"/>
<name>A0A165JVA1_EXIGL</name>
<organism evidence="1 2">
    <name type="scientific">Exidia glandulosa HHB12029</name>
    <dbReference type="NCBI Taxonomy" id="1314781"/>
    <lineage>
        <taxon>Eukaryota</taxon>
        <taxon>Fungi</taxon>
        <taxon>Dikarya</taxon>
        <taxon>Basidiomycota</taxon>
        <taxon>Agaricomycotina</taxon>
        <taxon>Agaricomycetes</taxon>
        <taxon>Auriculariales</taxon>
        <taxon>Exidiaceae</taxon>
        <taxon>Exidia</taxon>
    </lineage>
</organism>
<dbReference type="AlphaFoldDB" id="A0A165JVA1"/>
<proteinExistence type="predicted"/>
<gene>
    <name evidence="1" type="ORF">EXIGLDRAFT_476684</name>
</gene>
<evidence type="ECO:0000313" key="2">
    <source>
        <dbReference type="Proteomes" id="UP000077266"/>
    </source>
</evidence>
<dbReference type="EMBL" id="KV425958">
    <property type="protein sequence ID" value="KZV95383.1"/>
    <property type="molecule type" value="Genomic_DNA"/>
</dbReference>
<reference evidence="1 2" key="1">
    <citation type="journal article" date="2016" name="Mol. Biol. Evol.">
        <title>Comparative Genomics of Early-Diverging Mushroom-Forming Fungi Provides Insights into the Origins of Lignocellulose Decay Capabilities.</title>
        <authorList>
            <person name="Nagy L.G."/>
            <person name="Riley R."/>
            <person name="Tritt A."/>
            <person name="Adam C."/>
            <person name="Daum C."/>
            <person name="Floudas D."/>
            <person name="Sun H."/>
            <person name="Yadav J.S."/>
            <person name="Pangilinan J."/>
            <person name="Larsson K.H."/>
            <person name="Matsuura K."/>
            <person name="Barry K."/>
            <person name="Labutti K."/>
            <person name="Kuo R."/>
            <person name="Ohm R.A."/>
            <person name="Bhattacharya S.S."/>
            <person name="Shirouzu T."/>
            <person name="Yoshinaga Y."/>
            <person name="Martin F.M."/>
            <person name="Grigoriev I.V."/>
            <person name="Hibbett D.S."/>
        </authorList>
    </citation>
    <scope>NUCLEOTIDE SEQUENCE [LARGE SCALE GENOMIC DNA]</scope>
    <source>
        <strain evidence="1 2">HHB12029</strain>
    </source>
</reference>
<evidence type="ECO:0000313" key="1">
    <source>
        <dbReference type="EMBL" id="KZV95383.1"/>
    </source>
</evidence>
<accession>A0A165JVA1</accession>